<evidence type="ECO:0000256" key="1">
    <source>
        <dbReference type="SAM" id="Phobius"/>
    </source>
</evidence>
<dbReference type="InterPro" id="IPR012902">
    <property type="entry name" value="N_methyl_site"/>
</dbReference>
<dbReference type="STRING" id="1797259.A2989_03700"/>
<name>A0A1F4ZBK7_9BACT</name>
<keyword evidence="1" id="KW-0472">Membrane</keyword>
<evidence type="ECO:0000313" key="3">
    <source>
        <dbReference type="Proteomes" id="UP000177080"/>
    </source>
</evidence>
<dbReference type="Proteomes" id="UP000177080">
    <property type="component" value="Unassembled WGS sequence"/>
</dbReference>
<feature type="transmembrane region" description="Helical" evidence="1">
    <location>
        <begin position="20"/>
        <end position="38"/>
    </location>
</feature>
<keyword evidence="1" id="KW-0812">Transmembrane</keyword>
<comment type="caution">
    <text evidence="2">The sequence shown here is derived from an EMBL/GenBank/DDBJ whole genome shotgun (WGS) entry which is preliminary data.</text>
</comment>
<accession>A0A1F4ZBK7</accession>
<dbReference type="PROSITE" id="PS00409">
    <property type="entry name" value="PROKAR_NTER_METHYL"/>
    <property type="match status" value="1"/>
</dbReference>
<dbReference type="NCBIfam" id="TIGR02532">
    <property type="entry name" value="IV_pilin_GFxxxE"/>
    <property type="match status" value="1"/>
</dbReference>
<proteinExistence type="predicted"/>
<dbReference type="InterPro" id="IPR045584">
    <property type="entry name" value="Pilin-like"/>
</dbReference>
<dbReference type="AlphaFoldDB" id="A0A1F4ZBK7"/>
<dbReference type="Gene3D" id="3.30.700.10">
    <property type="entry name" value="Glycoprotein, Type 4 Pilin"/>
    <property type="match status" value="1"/>
</dbReference>
<dbReference type="SUPFAM" id="SSF54523">
    <property type="entry name" value="Pili subunits"/>
    <property type="match status" value="1"/>
</dbReference>
<dbReference type="Pfam" id="PF07963">
    <property type="entry name" value="N_methyl"/>
    <property type="match status" value="1"/>
</dbReference>
<dbReference type="EMBL" id="MEXN01000005">
    <property type="protein sequence ID" value="OGD03759.1"/>
    <property type="molecule type" value="Genomic_DNA"/>
</dbReference>
<evidence type="ECO:0000313" key="2">
    <source>
        <dbReference type="EMBL" id="OGD03759.1"/>
    </source>
</evidence>
<reference evidence="2 3" key="1">
    <citation type="journal article" date="2016" name="Nat. Commun.">
        <title>Thousands of microbial genomes shed light on interconnected biogeochemical processes in an aquifer system.</title>
        <authorList>
            <person name="Anantharaman K."/>
            <person name="Brown C.T."/>
            <person name="Hug L.A."/>
            <person name="Sharon I."/>
            <person name="Castelle C.J."/>
            <person name="Probst A.J."/>
            <person name="Thomas B.C."/>
            <person name="Singh A."/>
            <person name="Wilkins M.J."/>
            <person name="Karaoz U."/>
            <person name="Brodie E.L."/>
            <person name="Williams K.H."/>
            <person name="Hubbard S.S."/>
            <person name="Banfield J.F."/>
        </authorList>
    </citation>
    <scope>NUCLEOTIDE SEQUENCE [LARGE SCALE GENOMIC DNA]</scope>
</reference>
<organism evidence="2 3">
    <name type="scientific">Candidatus Amesbacteria bacterium RIFCSPLOWO2_01_FULL_48_25</name>
    <dbReference type="NCBI Taxonomy" id="1797259"/>
    <lineage>
        <taxon>Bacteria</taxon>
        <taxon>Candidatus Amesiibacteriota</taxon>
    </lineage>
</organism>
<sequence length="151" mass="15307">MTLFKKGLPAGRQGFTLIELLVTIGVLAVVAAGVIATINPQQKIFQARDAQTQSGVGQIATALQSWAAVNNGLYPAALATLVTDGEMTVLPPAAPGAGGWVYSVSAGNAAAELHSNLQATRNLVGGAPSFWCWRSASGLTVAVTAAFGCAP</sequence>
<protein>
    <recommendedName>
        <fullName evidence="4">Type II secretion system protein GspG C-terminal domain-containing protein</fullName>
    </recommendedName>
</protein>
<gene>
    <name evidence="2" type="ORF">A2989_03700</name>
</gene>
<evidence type="ECO:0008006" key="4">
    <source>
        <dbReference type="Google" id="ProtNLM"/>
    </source>
</evidence>
<keyword evidence="1" id="KW-1133">Transmembrane helix</keyword>